<keyword evidence="1" id="KW-0808">Transferase</keyword>
<keyword evidence="9" id="KW-1185">Reference proteome</keyword>
<name>A0ABN2GMH0_9ACTN</name>
<evidence type="ECO:0000259" key="7">
    <source>
        <dbReference type="PROSITE" id="PS50011"/>
    </source>
</evidence>
<feature type="compositionally biased region" description="Low complexity" evidence="5">
    <location>
        <begin position="305"/>
        <end position="320"/>
    </location>
</feature>
<reference evidence="8 9" key="1">
    <citation type="journal article" date="2019" name="Int. J. Syst. Evol. Microbiol.">
        <title>The Global Catalogue of Microorganisms (GCM) 10K type strain sequencing project: providing services to taxonomists for standard genome sequencing and annotation.</title>
        <authorList>
            <consortium name="The Broad Institute Genomics Platform"/>
            <consortium name="The Broad Institute Genome Sequencing Center for Infectious Disease"/>
            <person name="Wu L."/>
            <person name="Ma J."/>
        </authorList>
    </citation>
    <scope>NUCLEOTIDE SEQUENCE [LARGE SCALE GENOMIC DNA]</scope>
    <source>
        <strain evidence="8 9">JCM 13929</strain>
    </source>
</reference>
<gene>
    <name evidence="8" type="ORF">GCM10009733_083470</name>
</gene>
<accession>A0ABN2GMH0</accession>
<keyword evidence="6" id="KW-1133">Transmembrane helix</keyword>
<dbReference type="Proteomes" id="UP001500064">
    <property type="component" value="Unassembled WGS sequence"/>
</dbReference>
<feature type="region of interest" description="Disordered" evidence="5">
    <location>
        <begin position="269"/>
        <end position="328"/>
    </location>
</feature>
<dbReference type="InterPro" id="IPR000719">
    <property type="entry name" value="Prot_kinase_dom"/>
</dbReference>
<organism evidence="8 9">
    <name type="scientific">Nonomuraea maheshkhaliensis</name>
    <dbReference type="NCBI Taxonomy" id="419590"/>
    <lineage>
        <taxon>Bacteria</taxon>
        <taxon>Bacillati</taxon>
        <taxon>Actinomycetota</taxon>
        <taxon>Actinomycetes</taxon>
        <taxon>Streptosporangiales</taxon>
        <taxon>Streptosporangiaceae</taxon>
        <taxon>Nonomuraea</taxon>
    </lineage>
</organism>
<keyword evidence="6" id="KW-0812">Transmembrane</keyword>
<feature type="domain" description="Protein kinase" evidence="7">
    <location>
        <begin position="18"/>
        <end position="266"/>
    </location>
</feature>
<evidence type="ECO:0000256" key="5">
    <source>
        <dbReference type="SAM" id="MobiDB-lite"/>
    </source>
</evidence>
<keyword evidence="4" id="KW-0067">ATP-binding</keyword>
<dbReference type="Gene3D" id="1.10.510.10">
    <property type="entry name" value="Transferase(Phosphotransferase) domain 1"/>
    <property type="match status" value="1"/>
</dbReference>
<dbReference type="InterPro" id="IPR011009">
    <property type="entry name" value="Kinase-like_dom_sf"/>
</dbReference>
<dbReference type="EMBL" id="BAAAMU010000096">
    <property type="protein sequence ID" value="GAA1673689.1"/>
    <property type="molecule type" value="Genomic_DNA"/>
</dbReference>
<evidence type="ECO:0000256" key="2">
    <source>
        <dbReference type="ARBA" id="ARBA00022741"/>
    </source>
</evidence>
<dbReference type="CDD" id="cd14014">
    <property type="entry name" value="STKc_PknB_like"/>
    <property type="match status" value="1"/>
</dbReference>
<feature type="transmembrane region" description="Helical" evidence="6">
    <location>
        <begin position="331"/>
        <end position="354"/>
    </location>
</feature>
<dbReference type="InterPro" id="IPR008271">
    <property type="entry name" value="Ser/Thr_kinase_AS"/>
</dbReference>
<evidence type="ECO:0000256" key="1">
    <source>
        <dbReference type="ARBA" id="ARBA00022679"/>
    </source>
</evidence>
<dbReference type="PROSITE" id="PS00108">
    <property type="entry name" value="PROTEIN_KINASE_ST"/>
    <property type="match status" value="1"/>
</dbReference>
<comment type="caution">
    <text evidence="8">The sequence shown here is derived from an EMBL/GenBank/DDBJ whole genome shotgun (WGS) entry which is preliminary data.</text>
</comment>
<evidence type="ECO:0000256" key="6">
    <source>
        <dbReference type="SAM" id="Phobius"/>
    </source>
</evidence>
<dbReference type="PANTHER" id="PTHR43289">
    <property type="entry name" value="MITOGEN-ACTIVATED PROTEIN KINASE KINASE KINASE 20-RELATED"/>
    <property type="match status" value="1"/>
</dbReference>
<evidence type="ECO:0000256" key="4">
    <source>
        <dbReference type="ARBA" id="ARBA00022840"/>
    </source>
</evidence>
<protein>
    <recommendedName>
        <fullName evidence="7">Protein kinase domain-containing protein</fullName>
    </recommendedName>
</protein>
<evidence type="ECO:0000313" key="9">
    <source>
        <dbReference type="Proteomes" id="UP001500064"/>
    </source>
</evidence>
<evidence type="ECO:0000256" key="3">
    <source>
        <dbReference type="ARBA" id="ARBA00022777"/>
    </source>
</evidence>
<keyword evidence="6" id="KW-0472">Membrane</keyword>
<proteinExistence type="predicted"/>
<keyword evidence="3" id="KW-0418">Kinase</keyword>
<keyword evidence="2" id="KW-0547">Nucleotide-binding</keyword>
<feature type="compositionally biased region" description="Low complexity" evidence="5">
    <location>
        <begin position="272"/>
        <end position="293"/>
    </location>
</feature>
<dbReference type="SUPFAM" id="SSF56112">
    <property type="entry name" value="Protein kinase-like (PK-like)"/>
    <property type="match status" value="1"/>
</dbReference>
<dbReference type="PANTHER" id="PTHR43289:SF34">
    <property type="entry name" value="SERINE_THREONINE-PROTEIN KINASE YBDM-RELATED"/>
    <property type="match status" value="1"/>
</dbReference>
<evidence type="ECO:0000313" key="8">
    <source>
        <dbReference type="EMBL" id="GAA1673689.1"/>
    </source>
</evidence>
<dbReference type="PROSITE" id="PS50011">
    <property type="entry name" value="PROTEIN_KINASE_DOM"/>
    <property type="match status" value="1"/>
</dbReference>
<dbReference type="Gene3D" id="3.30.200.20">
    <property type="entry name" value="Phosphorylase Kinase, domain 1"/>
    <property type="match status" value="1"/>
</dbReference>
<dbReference type="Pfam" id="PF00069">
    <property type="entry name" value="Pkinase"/>
    <property type="match status" value="1"/>
</dbReference>
<sequence length="571" mass="59124">MTGSRVAGVDGQGRIGEHQVERLLGEGGQGAVYLARTPAGGHVAIKVLHERLAGDPEVRRRFLREAEVAASVAPFCTARVIGTGMLGERPYIVSEYVQGPSLDELVKRDGPRIGGGLDRLAISTLTALASIHRAGIVHRDFKPANVILGPEGPVVIDFGIARTLDTMTTTNHVAGTPAYMAPEQLGDQRLTLASDMFSWAATMVFAATGRRAFTGSNVPAVMHAVLHGPPELSGVPEPLRAMVAACLAKNPADRPAAAHLLQDLTSGDARTAAASPGGAHLGAASPGAASPAAVGEHTLVEGMRPPASSAVPTAPAGSDGAKARRARPRRWPLGAGAVVIALAVTAGVLLVPSWTAANQSGGKKVTTTPLVIGGKTYPKVDVADGFDSTQTGYDHYQPFGDEALPVIKAEGGKLTATAQGPFFGWFALPGTLSSADAVSLITLGAMAGTGEPEDSVFVGRVKDAGTYIGAWYNHTRKESGIDVRVGGEFRHEHNRADLTLAPGDRLALVLSGDGTITSYAETGGTWRLVTTLDVDLRSTAEERARWRHGFALRGTTGTIALDAAGGRTATG</sequence>